<dbReference type="AlphaFoldDB" id="A0A7C2RNY2"/>
<dbReference type="InterPro" id="IPR050792">
    <property type="entry name" value="ADP-ribosylglycohydrolase"/>
</dbReference>
<feature type="binding site" evidence="1">
    <location>
        <position position="219"/>
    </location>
    <ligand>
        <name>Mg(2+)</name>
        <dbReference type="ChEBI" id="CHEBI:18420"/>
        <label>1</label>
    </ligand>
</feature>
<evidence type="ECO:0000313" key="2">
    <source>
        <dbReference type="EMBL" id="HER39775.1"/>
    </source>
</evidence>
<name>A0A7C2RNY2_9FLAO</name>
<accession>A0A7C2RNY2</accession>
<dbReference type="Gene3D" id="1.10.4080.10">
    <property type="entry name" value="ADP-ribosylation/Crystallin J1"/>
    <property type="match status" value="1"/>
</dbReference>
<evidence type="ECO:0008006" key="3">
    <source>
        <dbReference type="Google" id="ProtNLM"/>
    </source>
</evidence>
<feature type="binding site" evidence="1">
    <location>
        <position position="42"/>
    </location>
    <ligand>
        <name>Mg(2+)</name>
        <dbReference type="ChEBI" id="CHEBI:18420"/>
        <label>1</label>
    </ligand>
</feature>
<keyword evidence="1" id="KW-0479">Metal-binding</keyword>
<dbReference type="PANTHER" id="PTHR16222:SF12">
    <property type="entry name" value="ADP-RIBOSYLGLYCOHYDROLASE-RELATED"/>
    <property type="match status" value="1"/>
</dbReference>
<keyword evidence="1" id="KW-0460">Magnesium</keyword>
<dbReference type="InterPro" id="IPR036705">
    <property type="entry name" value="Ribosyl_crysJ1_sf"/>
</dbReference>
<sequence>MKNKNSHALLGAIIGDIAGSVFEGKNVKTTQIQLLNQGSRLTDDTVLTIAVADVLLNQKDYTAAFQYWGRKFSWAGYGKSFREWMFSEDPKPYNSWGNGSAMRVSPIAYAYEKLSEVLKEAERSAIPTHNHPEGIKGAQAIAAAIFLARTGSSKQEIRDYIQKEFNYDLERTIDSIRPDYKFDVSCQGSVPEAIIAFLDSSDYESAIRLSISLGGDSDTIACMAGSIAEAYYREIPEELIRFADKKVPTVMKEVIQAFQEKFIAHEQGTINNE</sequence>
<comment type="caution">
    <text evidence="2">The sequence shown here is derived from an EMBL/GenBank/DDBJ whole genome shotgun (WGS) entry which is preliminary data.</text>
</comment>
<dbReference type="InterPro" id="IPR005502">
    <property type="entry name" value="Ribosyl_crysJ1"/>
</dbReference>
<gene>
    <name evidence="2" type="ORF">ENO10_00970</name>
</gene>
<proteinExistence type="predicted"/>
<feature type="binding site" evidence="1">
    <location>
        <position position="44"/>
    </location>
    <ligand>
        <name>Mg(2+)</name>
        <dbReference type="ChEBI" id="CHEBI:18420"/>
        <label>1</label>
    </ligand>
</feature>
<evidence type="ECO:0000256" key="1">
    <source>
        <dbReference type="PIRSR" id="PIRSR605502-1"/>
    </source>
</evidence>
<dbReference type="SUPFAM" id="SSF101478">
    <property type="entry name" value="ADP-ribosylglycohydrolase"/>
    <property type="match status" value="1"/>
</dbReference>
<reference evidence="2" key="1">
    <citation type="journal article" date="2020" name="mSystems">
        <title>Genome- and Community-Level Interaction Insights into Carbon Utilization and Element Cycling Functions of Hydrothermarchaeota in Hydrothermal Sediment.</title>
        <authorList>
            <person name="Zhou Z."/>
            <person name="Liu Y."/>
            <person name="Xu W."/>
            <person name="Pan J."/>
            <person name="Luo Z.H."/>
            <person name="Li M."/>
        </authorList>
    </citation>
    <scope>NUCLEOTIDE SEQUENCE [LARGE SCALE GENOMIC DNA]</scope>
    <source>
        <strain evidence="2">SpSt-1235</strain>
    </source>
</reference>
<dbReference type="PANTHER" id="PTHR16222">
    <property type="entry name" value="ADP-RIBOSYLGLYCOHYDROLASE"/>
    <property type="match status" value="1"/>
</dbReference>
<protein>
    <recommendedName>
        <fullName evidence="3">ADP-ribosylglycohydrolase</fullName>
    </recommendedName>
</protein>
<feature type="binding site" evidence="1">
    <location>
        <position position="216"/>
    </location>
    <ligand>
        <name>Mg(2+)</name>
        <dbReference type="ChEBI" id="CHEBI:18420"/>
        <label>1</label>
    </ligand>
</feature>
<feature type="binding site" evidence="1">
    <location>
        <position position="218"/>
    </location>
    <ligand>
        <name>Mg(2+)</name>
        <dbReference type="ChEBI" id="CHEBI:18420"/>
        <label>1</label>
    </ligand>
</feature>
<dbReference type="GO" id="GO:0046872">
    <property type="term" value="F:metal ion binding"/>
    <property type="evidence" value="ECO:0007669"/>
    <property type="project" value="UniProtKB-KW"/>
</dbReference>
<organism evidence="2">
    <name type="scientific">Salinimicrobium catena</name>
    <dbReference type="NCBI Taxonomy" id="390640"/>
    <lineage>
        <taxon>Bacteria</taxon>
        <taxon>Pseudomonadati</taxon>
        <taxon>Bacteroidota</taxon>
        <taxon>Flavobacteriia</taxon>
        <taxon>Flavobacteriales</taxon>
        <taxon>Flavobacteriaceae</taxon>
        <taxon>Salinimicrobium</taxon>
    </lineage>
</organism>
<dbReference type="Proteomes" id="UP000885753">
    <property type="component" value="Unassembled WGS sequence"/>
</dbReference>
<dbReference type="Pfam" id="PF03747">
    <property type="entry name" value="ADP_ribosyl_GH"/>
    <property type="match status" value="1"/>
</dbReference>
<dbReference type="EMBL" id="DSEE01000070">
    <property type="protein sequence ID" value="HER39775.1"/>
    <property type="molecule type" value="Genomic_DNA"/>
</dbReference>
<feature type="binding site" evidence="1">
    <location>
        <position position="43"/>
    </location>
    <ligand>
        <name>Mg(2+)</name>
        <dbReference type="ChEBI" id="CHEBI:18420"/>
        <label>1</label>
    </ligand>
</feature>
<comment type="cofactor">
    <cofactor evidence="1">
        <name>Mg(2+)</name>
        <dbReference type="ChEBI" id="CHEBI:18420"/>
    </cofactor>
    <text evidence="1">Binds 2 magnesium ions per subunit.</text>
</comment>